<proteinExistence type="predicted"/>
<dbReference type="SUPFAM" id="SSF110997">
    <property type="entry name" value="Sporulation related repeat"/>
    <property type="match status" value="1"/>
</dbReference>
<dbReference type="GO" id="GO:0042834">
    <property type="term" value="F:peptidoglycan binding"/>
    <property type="evidence" value="ECO:0007669"/>
    <property type="project" value="InterPro"/>
</dbReference>
<feature type="compositionally biased region" description="Pro residues" evidence="1">
    <location>
        <begin position="244"/>
        <end position="253"/>
    </location>
</feature>
<dbReference type="Proteomes" id="UP000177230">
    <property type="component" value="Unassembled WGS sequence"/>
</dbReference>
<dbReference type="InterPro" id="IPR007730">
    <property type="entry name" value="SPOR-like_dom"/>
</dbReference>
<feature type="domain" description="SPOR" evidence="2">
    <location>
        <begin position="253"/>
        <end position="332"/>
    </location>
</feature>
<dbReference type="Pfam" id="PF05036">
    <property type="entry name" value="SPOR"/>
    <property type="match status" value="1"/>
</dbReference>
<dbReference type="InterPro" id="IPR011990">
    <property type="entry name" value="TPR-like_helical_dom_sf"/>
</dbReference>
<comment type="caution">
    <text evidence="3">The sequence shown here is derived from an EMBL/GenBank/DDBJ whole genome shotgun (WGS) entry which is preliminary data.</text>
</comment>
<dbReference type="PROSITE" id="PS51724">
    <property type="entry name" value="SPOR"/>
    <property type="match status" value="1"/>
</dbReference>
<evidence type="ECO:0000259" key="2">
    <source>
        <dbReference type="PROSITE" id="PS51724"/>
    </source>
</evidence>
<dbReference type="InterPro" id="IPR036680">
    <property type="entry name" value="SPOR-like_sf"/>
</dbReference>
<gene>
    <name evidence="3" type="ORF">A2024_05210</name>
</gene>
<evidence type="ECO:0000313" key="4">
    <source>
        <dbReference type="Proteomes" id="UP000177230"/>
    </source>
</evidence>
<name>A0A1F5R460_9BACT</name>
<protein>
    <recommendedName>
        <fullName evidence="2">SPOR domain-containing protein</fullName>
    </recommendedName>
</protein>
<dbReference type="Gene3D" id="1.25.40.10">
    <property type="entry name" value="Tetratricopeptide repeat domain"/>
    <property type="match status" value="1"/>
</dbReference>
<dbReference type="EMBL" id="MFFM01000044">
    <property type="protein sequence ID" value="OGF09240.1"/>
    <property type="molecule type" value="Genomic_DNA"/>
</dbReference>
<reference evidence="3 4" key="1">
    <citation type="journal article" date="2016" name="Nat. Commun.">
        <title>Thousands of microbial genomes shed light on interconnected biogeochemical processes in an aquifer system.</title>
        <authorList>
            <person name="Anantharaman K."/>
            <person name="Brown C.T."/>
            <person name="Hug L.A."/>
            <person name="Sharon I."/>
            <person name="Castelle C.J."/>
            <person name="Probst A.J."/>
            <person name="Thomas B.C."/>
            <person name="Singh A."/>
            <person name="Wilkins M.J."/>
            <person name="Karaoz U."/>
            <person name="Brodie E.L."/>
            <person name="Williams K.H."/>
            <person name="Hubbard S.S."/>
            <person name="Banfield J.F."/>
        </authorList>
    </citation>
    <scope>NUCLEOTIDE SEQUENCE [LARGE SCALE GENOMIC DNA]</scope>
</reference>
<organism evidence="3 4">
    <name type="scientific">Candidatus Edwardsbacteria bacterium GWF2_54_11</name>
    <dbReference type="NCBI Taxonomy" id="1817851"/>
    <lineage>
        <taxon>Bacteria</taxon>
        <taxon>Candidatus Edwardsiibacteriota</taxon>
    </lineage>
</organism>
<dbReference type="Gene3D" id="3.30.70.1070">
    <property type="entry name" value="Sporulation related repeat"/>
    <property type="match status" value="1"/>
</dbReference>
<feature type="region of interest" description="Disordered" evidence="1">
    <location>
        <begin position="213"/>
        <end position="253"/>
    </location>
</feature>
<dbReference type="SUPFAM" id="SSF48452">
    <property type="entry name" value="TPR-like"/>
    <property type="match status" value="1"/>
</dbReference>
<evidence type="ECO:0000256" key="1">
    <source>
        <dbReference type="SAM" id="MobiDB-lite"/>
    </source>
</evidence>
<accession>A0A1F5R460</accession>
<dbReference type="AlphaFoldDB" id="A0A1F5R460"/>
<sequence length="332" mass="36843">MIVLLLLKGSFCFGISEEKEYEAAWQLCQTGKYPQAAEAYKKYLSRHPRGKFIPEARFTLARIETSGNNAFGHYQFILDNYPAHSLASQASYATAQYLHNVGSAAQARERYLYTYSRYGSAPAGRESLSKLALMALGSDSLSKAEAYVNAYLDQYPRAPGGAALLNVLAGYWQQKGDNARAKEHWRRIMDLFPGTPESGSAREYLIAALTQENQDGSQDDGSLSEAGPDNDLSRQAEMTQPPNVDQPPAPEEPAPLSFYYLQIGAYNNKAIMDGWAKKVRAEGFDTVVEEVKEGRGTIYKLQAGPYENSSELKKAQQSLKDKFGLKTMVVER</sequence>
<evidence type="ECO:0000313" key="3">
    <source>
        <dbReference type="EMBL" id="OGF09240.1"/>
    </source>
</evidence>